<feature type="chain" id="PRO_5041933278" description="Secreted protein" evidence="1">
    <location>
        <begin position="27"/>
        <end position="92"/>
    </location>
</feature>
<evidence type="ECO:0008006" key="4">
    <source>
        <dbReference type="Google" id="ProtNLM"/>
    </source>
</evidence>
<evidence type="ECO:0000313" key="3">
    <source>
        <dbReference type="Proteomes" id="UP001194468"/>
    </source>
</evidence>
<comment type="caution">
    <text evidence="2">The sequence shown here is derived from an EMBL/GenBank/DDBJ whole genome shotgun (WGS) entry which is preliminary data.</text>
</comment>
<sequence length="92" mass="10320">HLLALPTRLCLGTQLTMLSFLTGEVADRNCMVHAWMFFCTTSSLVCGHPSTKPCIQIMIQLAYRFYFKKNVDIANVAVSQFACGNLRSSHCF</sequence>
<feature type="non-terminal residue" evidence="2">
    <location>
        <position position="1"/>
    </location>
</feature>
<reference evidence="2" key="1">
    <citation type="submission" date="2019-10" db="EMBL/GenBank/DDBJ databases">
        <authorList>
            <consortium name="DOE Joint Genome Institute"/>
            <person name="Kuo A."/>
            <person name="Miyauchi S."/>
            <person name="Kiss E."/>
            <person name="Drula E."/>
            <person name="Kohler A."/>
            <person name="Sanchez-Garcia M."/>
            <person name="Andreopoulos B."/>
            <person name="Barry K.W."/>
            <person name="Bonito G."/>
            <person name="Buee M."/>
            <person name="Carver A."/>
            <person name="Chen C."/>
            <person name="Cichocki N."/>
            <person name="Clum A."/>
            <person name="Culley D."/>
            <person name="Crous P.W."/>
            <person name="Fauchery L."/>
            <person name="Girlanda M."/>
            <person name="Hayes R."/>
            <person name="Keri Z."/>
            <person name="LaButti K."/>
            <person name="Lipzen A."/>
            <person name="Lombard V."/>
            <person name="Magnuson J."/>
            <person name="Maillard F."/>
            <person name="Morin E."/>
            <person name="Murat C."/>
            <person name="Nolan M."/>
            <person name="Ohm R."/>
            <person name="Pangilinan J."/>
            <person name="Pereira M."/>
            <person name="Perotto S."/>
            <person name="Peter M."/>
            <person name="Riley R."/>
            <person name="Sitrit Y."/>
            <person name="Stielow B."/>
            <person name="Szollosi G."/>
            <person name="Zifcakova L."/>
            <person name="Stursova M."/>
            <person name="Spatafora J.W."/>
            <person name="Tedersoo L."/>
            <person name="Vaario L.-M."/>
            <person name="Yamada A."/>
            <person name="Yan M."/>
            <person name="Wang P."/>
            <person name="Xu J."/>
            <person name="Bruns T."/>
            <person name="Baldrian P."/>
            <person name="Vilgalys R."/>
            <person name="Henrissat B."/>
            <person name="Grigoriev I.V."/>
            <person name="Hibbett D."/>
            <person name="Nagy L.G."/>
            <person name="Martin F.M."/>
        </authorList>
    </citation>
    <scope>NUCLEOTIDE SEQUENCE</scope>
    <source>
        <strain evidence="2">BED1</strain>
    </source>
</reference>
<keyword evidence="3" id="KW-1185">Reference proteome</keyword>
<reference evidence="2" key="2">
    <citation type="journal article" date="2020" name="Nat. Commun.">
        <title>Large-scale genome sequencing of mycorrhizal fungi provides insights into the early evolution of symbiotic traits.</title>
        <authorList>
            <person name="Miyauchi S."/>
            <person name="Kiss E."/>
            <person name="Kuo A."/>
            <person name="Drula E."/>
            <person name="Kohler A."/>
            <person name="Sanchez-Garcia M."/>
            <person name="Morin E."/>
            <person name="Andreopoulos B."/>
            <person name="Barry K.W."/>
            <person name="Bonito G."/>
            <person name="Buee M."/>
            <person name="Carver A."/>
            <person name="Chen C."/>
            <person name="Cichocki N."/>
            <person name="Clum A."/>
            <person name="Culley D."/>
            <person name="Crous P.W."/>
            <person name="Fauchery L."/>
            <person name="Girlanda M."/>
            <person name="Hayes R.D."/>
            <person name="Keri Z."/>
            <person name="LaButti K."/>
            <person name="Lipzen A."/>
            <person name="Lombard V."/>
            <person name="Magnuson J."/>
            <person name="Maillard F."/>
            <person name="Murat C."/>
            <person name="Nolan M."/>
            <person name="Ohm R.A."/>
            <person name="Pangilinan J."/>
            <person name="Pereira M.F."/>
            <person name="Perotto S."/>
            <person name="Peter M."/>
            <person name="Pfister S."/>
            <person name="Riley R."/>
            <person name="Sitrit Y."/>
            <person name="Stielow J.B."/>
            <person name="Szollosi G."/>
            <person name="Zifcakova L."/>
            <person name="Stursova M."/>
            <person name="Spatafora J.W."/>
            <person name="Tedersoo L."/>
            <person name="Vaario L.M."/>
            <person name="Yamada A."/>
            <person name="Yan M."/>
            <person name="Wang P."/>
            <person name="Xu J."/>
            <person name="Bruns T."/>
            <person name="Baldrian P."/>
            <person name="Vilgalys R."/>
            <person name="Dunand C."/>
            <person name="Henrissat B."/>
            <person name="Grigoriev I.V."/>
            <person name="Hibbett D."/>
            <person name="Nagy L.G."/>
            <person name="Martin F.M."/>
        </authorList>
    </citation>
    <scope>NUCLEOTIDE SEQUENCE</scope>
    <source>
        <strain evidence="2">BED1</strain>
    </source>
</reference>
<dbReference type="EMBL" id="WHUW01000002">
    <property type="protein sequence ID" value="KAF8450680.1"/>
    <property type="molecule type" value="Genomic_DNA"/>
</dbReference>
<gene>
    <name evidence="2" type="ORF">L210DRAFT_3521011</name>
</gene>
<proteinExistence type="predicted"/>
<dbReference type="Proteomes" id="UP001194468">
    <property type="component" value="Unassembled WGS sequence"/>
</dbReference>
<keyword evidence="1" id="KW-0732">Signal</keyword>
<organism evidence="2 3">
    <name type="scientific">Boletus edulis BED1</name>
    <dbReference type="NCBI Taxonomy" id="1328754"/>
    <lineage>
        <taxon>Eukaryota</taxon>
        <taxon>Fungi</taxon>
        <taxon>Dikarya</taxon>
        <taxon>Basidiomycota</taxon>
        <taxon>Agaricomycotina</taxon>
        <taxon>Agaricomycetes</taxon>
        <taxon>Agaricomycetidae</taxon>
        <taxon>Boletales</taxon>
        <taxon>Boletineae</taxon>
        <taxon>Boletaceae</taxon>
        <taxon>Boletoideae</taxon>
        <taxon>Boletus</taxon>
    </lineage>
</organism>
<name>A0AAD4GL76_BOLED</name>
<evidence type="ECO:0000313" key="2">
    <source>
        <dbReference type="EMBL" id="KAF8450680.1"/>
    </source>
</evidence>
<dbReference type="AlphaFoldDB" id="A0AAD4GL76"/>
<feature type="signal peptide" evidence="1">
    <location>
        <begin position="1"/>
        <end position="26"/>
    </location>
</feature>
<accession>A0AAD4GL76</accession>
<protein>
    <recommendedName>
        <fullName evidence="4">Secreted protein</fullName>
    </recommendedName>
</protein>
<evidence type="ECO:0000256" key="1">
    <source>
        <dbReference type="SAM" id="SignalP"/>
    </source>
</evidence>